<sequence length="121" mass="13790">MFELSVEGYFSAAHQVKGYPGDCADIHGHTYKIQVRVGVGKLDKLGMAVDFRSIKGQLDTILCKLDHKNLNKISFFKKHNATAEYVAKYIFDQLRKKVDYITSVTVWEGPNYSVTYHPDET</sequence>
<feature type="binding site" evidence="7">
    <location>
        <position position="27"/>
    </location>
    <ligand>
        <name>Zn(2+)</name>
        <dbReference type="ChEBI" id="CHEBI:29105"/>
    </ligand>
</feature>
<dbReference type="EMBL" id="LJUJ01000033">
    <property type="protein sequence ID" value="KPK62563.1"/>
    <property type="molecule type" value="Genomic_DNA"/>
</dbReference>
<evidence type="ECO:0000256" key="1">
    <source>
        <dbReference type="ARBA" id="ARBA00005061"/>
    </source>
</evidence>
<keyword evidence="5 7" id="KW-0479">Metal-binding</keyword>
<dbReference type="GO" id="GO:0046872">
    <property type="term" value="F:metal ion binding"/>
    <property type="evidence" value="ECO:0007669"/>
    <property type="project" value="UniProtKB-KW"/>
</dbReference>
<keyword evidence="5" id="KW-0456">Lyase</keyword>
<evidence type="ECO:0000256" key="6">
    <source>
        <dbReference type="PIRSR" id="PIRSR006113-1"/>
    </source>
</evidence>
<organism evidence="8 9">
    <name type="scientific">candidate division WOR_3 bacterium SM23_42</name>
    <dbReference type="NCBI Taxonomy" id="1703779"/>
    <lineage>
        <taxon>Bacteria</taxon>
        <taxon>Bacteria division WOR-3</taxon>
    </lineage>
</organism>
<keyword evidence="5" id="KW-0671">Queuosine biosynthesis</keyword>
<comment type="cofactor">
    <cofactor evidence="5 7">
        <name>Zn(2+)</name>
        <dbReference type="ChEBI" id="CHEBI:29105"/>
    </cofactor>
    <text evidence="5 7">Binds 1 zinc ion per subunit.</text>
</comment>
<feature type="binding site" evidence="7">
    <location>
        <position position="14"/>
    </location>
    <ligand>
        <name>Zn(2+)</name>
        <dbReference type="ChEBI" id="CHEBI:29105"/>
    </ligand>
</feature>
<dbReference type="Gene3D" id="3.30.479.10">
    <property type="entry name" value="6-pyruvoyl tetrahydropterin synthase/QueD"/>
    <property type="match status" value="1"/>
</dbReference>
<dbReference type="UniPathway" id="UPA00391"/>
<dbReference type="InterPro" id="IPR007115">
    <property type="entry name" value="6-PTP_synth/QueD"/>
</dbReference>
<evidence type="ECO:0000256" key="5">
    <source>
        <dbReference type="PIRNR" id="PIRNR006113"/>
    </source>
</evidence>
<protein>
    <recommendedName>
        <fullName evidence="3 5">6-carboxy-5,6,7,8-tetrahydropterin synthase</fullName>
        <ecNumber evidence="5">4.-.-.-</ecNumber>
    </recommendedName>
</protein>
<proteinExistence type="inferred from homology"/>
<dbReference type="AlphaFoldDB" id="A0A0S8FP81"/>
<dbReference type="EC" id="4.-.-.-" evidence="5"/>
<evidence type="ECO:0000313" key="9">
    <source>
        <dbReference type="Proteomes" id="UP000051373"/>
    </source>
</evidence>
<evidence type="ECO:0000256" key="2">
    <source>
        <dbReference type="ARBA" id="ARBA00008900"/>
    </source>
</evidence>
<dbReference type="InterPro" id="IPR038418">
    <property type="entry name" value="6-PTP_synth/QueD_sf"/>
</dbReference>
<dbReference type="PIRSF" id="PIRSF006113">
    <property type="entry name" value="PTP_synth"/>
    <property type="match status" value="1"/>
</dbReference>
<dbReference type="PANTHER" id="PTHR12589">
    <property type="entry name" value="PYRUVOYL TETRAHYDROBIOPTERIN SYNTHASE"/>
    <property type="match status" value="1"/>
</dbReference>
<gene>
    <name evidence="8" type="ORF">AMJ83_10635</name>
</gene>
<dbReference type="GO" id="GO:0070497">
    <property type="term" value="F:6-carboxytetrahydropterin synthase activity"/>
    <property type="evidence" value="ECO:0007669"/>
    <property type="project" value="UniProtKB-EC"/>
</dbReference>
<reference evidence="8 9" key="1">
    <citation type="journal article" date="2015" name="Microbiome">
        <title>Genomic resolution of linkages in carbon, nitrogen, and sulfur cycling among widespread estuary sediment bacteria.</title>
        <authorList>
            <person name="Baker B.J."/>
            <person name="Lazar C.S."/>
            <person name="Teske A.P."/>
            <person name="Dick G.J."/>
        </authorList>
    </citation>
    <scope>NUCLEOTIDE SEQUENCE [LARGE SCALE GENOMIC DNA]</scope>
    <source>
        <strain evidence="8">SM23_42</strain>
    </source>
</reference>
<comment type="caution">
    <text evidence="8">The sequence shown here is derived from an EMBL/GenBank/DDBJ whole genome shotgun (WGS) entry which is preliminary data.</text>
</comment>
<dbReference type="GO" id="GO:0008616">
    <property type="term" value="P:tRNA queuosine(34) biosynthetic process"/>
    <property type="evidence" value="ECO:0007669"/>
    <property type="project" value="UniProtKB-KW"/>
</dbReference>
<evidence type="ECO:0000256" key="3">
    <source>
        <dbReference type="ARBA" id="ARBA00018141"/>
    </source>
</evidence>
<name>A0A0S8FP81_UNCW3</name>
<dbReference type="PANTHER" id="PTHR12589:SF8">
    <property type="entry name" value="6-CARBOXY-5,6,7,8-TETRAHYDROPTERIN SYNTHASE"/>
    <property type="match status" value="1"/>
</dbReference>
<keyword evidence="5 7" id="KW-0862">Zinc</keyword>
<comment type="pathway">
    <text evidence="1 5">Purine metabolism; 7-cyano-7-deazaguanine biosynthesis.</text>
</comment>
<feature type="active site" description="Charge relay system" evidence="6">
    <location>
        <position position="67"/>
    </location>
</feature>
<dbReference type="Proteomes" id="UP000051373">
    <property type="component" value="Unassembled WGS sequence"/>
</dbReference>
<dbReference type="SUPFAM" id="SSF55620">
    <property type="entry name" value="Tetrahydrobiopterin biosynthesis enzymes-like"/>
    <property type="match status" value="1"/>
</dbReference>
<evidence type="ECO:0000313" key="8">
    <source>
        <dbReference type="EMBL" id="KPK62563.1"/>
    </source>
</evidence>
<dbReference type="STRING" id="1703779.AMJ83_10635"/>
<evidence type="ECO:0000256" key="4">
    <source>
        <dbReference type="ARBA" id="ARBA00048807"/>
    </source>
</evidence>
<comment type="similarity">
    <text evidence="2 5">Belongs to the PTPS family. QueD subfamily.</text>
</comment>
<evidence type="ECO:0000256" key="7">
    <source>
        <dbReference type="PIRSR" id="PIRSR006113-2"/>
    </source>
</evidence>
<accession>A0A0S8FP81</accession>
<feature type="active site" description="Proton acceptor" evidence="6">
    <location>
        <position position="23"/>
    </location>
</feature>
<feature type="active site" description="Charge relay system" evidence="6">
    <location>
        <position position="108"/>
    </location>
</feature>
<comment type="catalytic activity">
    <reaction evidence="4 5">
        <text>7,8-dihydroneopterin 3'-triphosphate + H2O = 6-carboxy-5,6,7,8-tetrahydropterin + triphosphate + acetaldehyde + 2 H(+)</text>
        <dbReference type="Rhea" id="RHEA:27966"/>
        <dbReference type="ChEBI" id="CHEBI:15343"/>
        <dbReference type="ChEBI" id="CHEBI:15377"/>
        <dbReference type="ChEBI" id="CHEBI:15378"/>
        <dbReference type="ChEBI" id="CHEBI:18036"/>
        <dbReference type="ChEBI" id="CHEBI:58462"/>
        <dbReference type="ChEBI" id="CHEBI:61032"/>
        <dbReference type="EC" id="4.1.2.50"/>
    </reaction>
</comment>
<dbReference type="Pfam" id="PF01242">
    <property type="entry name" value="PTPS"/>
    <property type="match status" value="1"/>
</dbReference>
<feature type="binding site" evidence="7">
    <location>
        <position position="29"/>
    </location>
    <ligand>
        <name>Zn(2+)</name>
        <dbReference type="ChEBI" id="CHEBI:29105"/>
    </ligand>
</feature>